<name>A0A6J2VCT1_CHACN</name>
<dbReference type="FunFam" id="1.10.287.70:FF:000033">
    <property type="entry name" value="Mucolipin 1"/>
    <property type="match status" value="1"/>
</dbReference>
<keyword evidence="4" id="KW-1003">Cell membrane</keyword>
<feature type="transmembrane region" description="Helical" evidence="14">
    <location>
        <begin position="408"/>
        <end position="430"/>
    </location>
</feature>
<evidence type="ECO:0000256" key="13">
    <source>
        <dbReference type="SAM" id="MobiDB-lite"/>
    </source>
</evidence>
<gene>
    <name evidence="18" type="primary">mcoln3a</name>
</gene>
<feature type="domain" description="Polycystin cation channel PKD1/PKD2" evidence="15">
    <location>
        <begin position="368"/>
        <end position="504"/>
    </location>
</feature>
<evidence type="ECO:0000256" key="14">
    <source>
        <dbReference type="SAM" id="Phobius"/>
    </source>
</evidence>
<keyword evidence="5 14" id="KW-0812">Transmembrane</keyword>
<feature type="transmembrane region" description="Helical" evidence="14">
    <location>
        <begin position="476"/>
        <end position="497"/>
    </location>
</feature>
<keyword evidence="17" id="KW-1185">Reference proteome</keyword>
<dbReference type="AlphaFoldDB" id="A0A6J2VCT1"/>
<dbReference type="GO" id="GO:0005886">
    <property type="term" value="C:plasma membrane"/>
    <property type="evidence" value="ECO:0007669"/>
    <property type="project" value="UniProtKB-SubCell"/>
</dbReference>
<dbReference type="InterPro" id="IPR039031">
    <property type="entry name" value="Mucolipin"/>
</dbReference>
<reference evidence="18" key="1">
    <citation type="submission" date="2025-08" db="UniProtKB">
        <authorList>
            <consortium name="RefSeq"/>
        </authorList>
    </citation>
    <scope>IDENTIFICATION</scope>
</reference>
<dbReference type="PANTHER" id="PTHR12127:SF23">
    <property type="entry name" value="MUCOLIPIN-3 ISOFORM X1"/>
    <property type="match status" value="1"/>
</dbReference>
<keyword evidence="9 14" id="KW-0472">Membrane</keyword>
<comment type="catalytic activity">
    <reaction evidence="12">
        <text>Ca(2+)(in) = Ca(2+)(out)</text>
        <dbReference type="Rhea" id="RHEA:29671"/>
        <dbReference type="ChEBI" id="CHEBI:29108"/>
    </reaction>
</comment>
<dbReference type="Proteomes" id="UP000504632">
    <property type="component" value="Chromosome 5"/>
</dbReference>
<dbReference type="InParanoid" id="A0A6J2VCT1"/>
<evidence type="ECO:0000256" key="12">
    <source>
        <dbReference type="ARBA" id="ARBA00036634"/>
    </source>
</evidence>
<keyword evidence="3" id="KW-0813">Transport</keyword>
<keyword evidence="6" id="KW-0967">Endosome</keyword>
<dbReference type="InterPro" id="IPR049134">
    <property type="entry name" value="MCLN_ECD"/>
</dbReference>
<dbReference type="PANTHER" id="PTHR12127">
    <property type="entry name" value="MUCOLIPIN"/>
    <property type="match status" value="1"/>
</dbReference>
<feature type="transmembrane region" description="Helical" evidence="14">
    <location>
        <begin position="370"/>
        <end position="388"/>
    </location>
</feature>
<evidence type="ECO:0000313" key="17">
    <source>
        <dbReference type="Proteomes" id="UP000504632"/>
    </source>
</evidence>
<dbReference type="GO" id="GO:0072345">
    <property type="term" value="F:NAADP-sensitive calcium-release channel activity"/>
    <property type="evidence" value="ECO:0007669"/>
    <property type="project" value="TreeGrafter"/>
</dbReference>
<evidence type="ECO:0000256" key="11">
    <source>
        <dbReference type="ARBA" id="ARBA00023303"/>
    </source>
</evidence>
<evidence type="ECO:0000256" key="2">
    <source>
        <dbReference type="ARBA" id="ARBA00004651"/>
    </source>
</evidence>
<feature type="domain" description="Mucolipin extracytosolic" evidence="16">
    <location>
        <begin position="85"/>
        <end position="264"/>
    </location>
</feature>
<dbReference type="Gene3D" id="1.10.287.70">
    <property type="match status" value="1"/>
</dbReference>
<evidence type="ECO:0000256" key="3">
    <source>
        <dbReference type="ARBA" id="ARBA00022448"/>
    </source>
</evidence>
<feature type="transmembrane region" description="Helical" evidence="14">
    <location>
        <begin position="276"/>
        <end position="299"/>
    </location>
</feature>
<dbReference type="Pfam" id="PF21381">
    <property type="entry name" value="MCLN_ECD"/>
    <property type="match status" value="1"/>
</dbReference>
<feature type="transmembrane region" description="Helical" evidence="14">
    <location>
        <begin position="337"/>
        <end position="358"/>
    </location>
</feature>
<evidence type="ECO:0000256" key="6">
    <source>
        <dbReference type="ARBA" id="ARBA00022753"/>
    </source>
</evidence>
<keyword evidence="11" id="KW-0407">Ion channel</keyword>
<dbReference type="Pfam" id="PF08016">
    <property type="entry name" value="PKD_channel"/>
    <property type="match status" value="1"/>
</dbReference>
<evidence type="ECO:0000259" key="15">
    <source>
        <dbReference type="Pfam" id="PF08016"/>
    </source>
</evidence>
<dbReference type="RefSeq" id="XP_030630645.1">
    <property type="nucleotide sequence ID" value="XM_030774785.1"/>
</dbReference>
<proteinExistence type="predicted"/>
<dbReference type="GO" id="GO:0005765">
    <property type="term" value="C:lysosomal membrane"/>
    <property type="evidence" value="ECO:0007669"/>
    <property type="project" value="TreeGrafter"/>
</dbReference>
<accession>A0A6J2VCT1</accession>
<sequence length="551" mass="63588">MSEGEPLVNGGPETDGPKSSRTPKPDLCPEAVDEFRRKLKYFFMSPCEKYHARGRKPWKLMLQIVKIAIITVQLVSFGLSNEMTVTFKEQNLLFFKHLFLKGYGDQEGSTIYKTTDVYDHINYVIKRFISLQNLTAGNHAYKTINGNPIPLSLCQEFYRHGSIFPSNDTFDIDPVVEKDCISIHPMKPFKEDTLRKGMNFTLDFQRLLSVKMYLNLKAINLQTVRHYELPDCYDFSIRIVFDNRAHSGLIKISLESDVEISVCKDLNISGSTETTYHFHMLLLLDSVVILACVVSLLLCTRSVSRGIQLQFEYRTFVYRRHGKTVPWSERLEFINGWYILIIISDILTISGSVLKICIQTKELTNYDVCSIMLGTGTMLVWIGVLRYLGFFQKYNILILTLRAAFPNVIRFSFCAIMIYLSYCFCGWIVLGPHHENFRNFDLVAYCLFSMINGDEIYSTFTKLREKSYLLWFFSRIYVYSFISLFTYIILSLFIALITDTYETIKKHQQDGVPLSELQAFMSECRDLPGSGKYLTDKETSTCSCFPCLCLA</sequence>
<evidence type="ECO:0000256" key="7">
    <source>
        <dbReference type="ARBA" id="ARBA00022989"/>
    </source>
</evidence>
<evidence type="ECO:0000313" key="18">
    <source>
        <dbReference type="RefSeq" id="XP_030630645.1"/>
    </source>
</evidence>
<dbReference type="GeneID" id="115812302"/>
<keyword evidence="8" id="KW-0406">Ion transport</keyword>
<evidence type="ECO:0000256" key="1">
    <source>
        <dbReference type="ARBA" id="ARBA00004337"/>
    </source>
</evidence>
<evidence type="ECO:0000256" key="10">
    <source>
        <dbReference type="ARBA" id="ARBA00023157"/>
    </source>
</evidence>
<keyword evidence="10" id="KW-1015">Disulfide bond</keyword>
<evidence type="ECO:0000259" key="16">
    <source>
        <dbReference type="Pfam" id="PF21381"/>
    </source>
</evidence>
<comment type="subcellular location">
    <subcellularLocation>
        <location evidence="2">Cell membrane</location>
        <topology evidence="2">Multi-pass membrane protein</topology>
    </subcellularLocation>
    <subcellularLocation>
        <location evidence="1">Endosome membrane</location>
        <topology evidence="1">Multi-pass membrane protein</topology>
    </subcellularLocation>
</comment>
<evidence type="ECO:0000256" key="4">
    <source>
        <dbReference type="ARBA" id="ARBA00022475"/>
    </source>
</evidence>
<dbReference type="CTD" id="100334819"/>
<dbReference type="OrthoDB" id="263481at2759"/>
<dbReference type="GO" id="GO:0010008">
    <property type="term" value="C:endosome membrane"/>
    <property type="evidence" value="ECO:0007669"/>
    <property type="project" value="UniProtKB-SubCell"/>
</dbReference>
<feature type="region of interest" description="Disordered" evidence="13">
    <location>
        <begin position="1"/>
        <end position="27"/>
    </location>
</feature>
<evidence type="ECO:0000256" key="5">
    <source>
        <dbReference type="ARBA" id="ARBA00022692"/>
    </source>
</evidence>
<evidence type="ECO:0000256" key="9">
    <source>
        <dbReference type="ARBA" id="ARBA00023136"/>
    </source>
</evidence>
<organism evidence="17 18">
    <name type="scientific">Chanos chanos</name>
    <name type="common">Milkfish</name>
    <name type="synonym">Mugil chanos</name>
    <dbReference type="NCBI Taxonomy" id="29144"/>
    <lineage>
        <taxon>Eukaryota</taxon>
        <taxon>Metazoa</taxon>
        <taxon>Chordata</taxon>
        <taxon>Craniata</taxon>
        <taxon>Vertebrata</taxon>
        <taxon>Euteleostomi</taxon>
        <taxon>Actinopterygii</taxon>
        <taxon>Neopterygii</taxon>
        <taxon>Teleostei</taxon>
        <taxon>Ostariophysi</taxon>
        <taxon>Gonorynchiformes</taxon>
        <taxon>Chanidae</taxon>
        <taxon>Chanos</taxon>
    </lineage>
</organism>
<protein>
    <submittedName>
        <fullName evidence="18">Mucolipin-3</fullName>
    </submittedName>
</protein>
<keyword evidence="7 14" id="KW-1133">Transmembrane helix</keyword>
<evidence type="ECO:0000256" key="8">
    <source>
        <dbReference type="ARBA" id="ARBA00023065"/>
    </source>
</evidence>
<dbReference type="InterPro" id="IPR013122">
    <property type="entry name" value="PKD1_2_channel"/>
</dbReference>